<sequence>MNSPSEKDYLDAKLQAFVEQVNGEARARQVTVDARFDRLEQAIDFGFRSLRDEFDLKLANLENKFLLAQKELIKWIVGAMITSTTISITTTAVMINYAIPRPVVTPSVLPVPATQGDRHGMGAVPRVELLQDGFHVRLDGVLA</sequence>
<keyword evidence="2" id="KW-1185">Reference proteome</keyword>
<comment type="caution">
    <text evidence="1">The sequence shown here is derived from an EMBL/GenBank/DDBJ whole genome shotgun (WGS) entry which is preliminary data.</text>
</comment>
<evidence type="ECO:0000313" key="1">
    <source>
        <dbReference type="EMBL" id="MRW94274.1"/>
    </source>
</evidence>
<gene>
    <name evidence="1" type="ORF">GJ699_30295</name>
</gene>
<proteinExistence type="predicted"/>
<evidence type="ECO:0008006" key="3">
    <source>
        <dbReference type="Google" id="ProtNLM"/>
    </source>
</evidence>
<dbReference type="AlphaFoldDB" id="A0A6I2LBU5"/>
<dbReference type="Proteomes" id="UP000433309">
    <property type="component" value="Unassembled WGS sequence"/>
</dbReference>
<protein>
    <recommendedName>
        <fullName evidence="3">DUF1640 domain-containing protein</fullName>
    </recommendedName>
</protein>
<dbReference type="EMBL" id="WKJK01000024">
    <property type="protein sequence ID" value="MRW94274.1"/>
    <property type="molecule type" value="Genomic_DNA"/>
</dbReference>
<reference evidence="1 2" key="1">
    <citation type="submission" date="2019-11" db="EMBL/GenBank/DDBJ databases">
        <title>Novel species isolated from a subtropical stream in China.</title>
        <authorList>
            <person name="Lu H."/>
        </authorList>
    </citation>
    <scope>NUCLEOTIDE SEQUENCE [LARGE SCALE GENOMIC DNA]</scope>
    <source>
        <strain evidence="1 2">FT80W</strain>
    </source>
</reference>
<name>A0A6I2LBU5_9BURK</name>
<accession>A0A6I2LBU5</accession>
<dbReference type="RefSeq" id="WP_154383137.1">
    <property type="nucleotide sequence ID" value="NZ_WKJK01000024.1"/>
</dbReference>
<evidence type="ECO:0000313" key="2">
    <source>
        <dbReference type="Proteomes" id="UP000433309"/>
    </source>
</evidence>
<organism evidence="1 2">
    <name type="scientific">Duganella guangzhouensis</name>
    <dbReference type="NCBI Taxonomy" id="2666084"/>
    <lineage>
        <taxon>Bacteria</taxon>
        <taxon>Pseudomonadati</taxon>
        <taxon>Pseudomonadota</taxon>
        <taxon>Betaproteobacteria</taxon>
        <taxon>Burkholderiales</taxon>
        <taxon>Oxalobacteraceae</taxon>
        <taxon>Telluria group</taxon>
        <taxon>Duganella</taxon>
    </lineage>
</organism>